<organism evidence="1 2">
    <name type="scientific">Podospora australis</name>
    <dbReference type="NCBI Taxonomy" id="1536484"/>
    <lineage>
        <taxon>Eukaryota</taxon>
        <taxon>Fungi</taxon>
        <taxon>Dikarya</taxon>
        <taxon>Ascomycota</taxon>
        <taxon>Pezizomycotina</taxon>
        <taxon>Sordariomycetes</taxon>
        <taxon>Sordariomycetidae</taxon>
        <taxon>Sordariales</taxon>
        <taxon>Podosporaceae</taxon>
        <taxon>Podospora</taxon>
    </lineage>
</organism>
<proteinExistence type="predicted"/>
<reference evidence="1" key="1">
    <citation type="journal article" date="2023" name="Mol. Phylogenet. Evol.">
        <title>Genome-scale phylogeny and comparative genomics of the fungal order Sordariales.</title>
        <authorList>
            <person name="Hensen N."/>
            <person name="Bonometti L."/>
            <person name="Westerberg I."/>
            <person name="Brannstrom I.O."/>
            <person name="Guillou S."/>
            <person name="Cros-Aarteil S."/>
            <person name="Calhoun S."/>
            <person name="Haridas S."/>
            <person name="Kuo A."/>
            <person name="Mondo S."/>
            <person name="Pangilinan J."/>
            <person name="Riley R."/>
            <person name="LaButti K."/>
            <person name="Andreopoulos B."/>
            <person name="Lipzen A."/>
            <person name="Chen C."/>
            <person name="Yan M."/>
            <person name="Daum C."/>
            <person name="Ng V."/>
            <person name="Clum A."/>
            <person name="Steindorff A."/>
            <person name="Ohm R.A."/>
            <person name="Martin F."/>
            <person name="Silar P."/>
            <person name="Natvig D.O."/>
            <person name="Lalanne C."/>
            <person name="Gautier V."/>
            <person name="Ament-Velasquez S.L."/>
            <person name="Kruys A."/>
            <person name="Hutchinson M.I."/>
            <person name="Powell A.J."/>
            <person name="Barry K."/>
            <person name="Miller A.N."/>
            <person name="Grigoriev I.V."/>
            <person name="Debuchy R."/>
            <person name="Gladieux P."/>
            <person name="Hiltunen Thoren M."/>
            <person name="Johannesson H."/>
        </authorList>
    </citation>
    <scope>NUCLEOTIDE SEQUENCE</scope>
    <source>
        <strain evidence="1">PSN309</strain>
    </source>
</reference>
<keyword evidence="2" id="KW-1185">Reference proteome</keyword>
<gene>
    <name evidence="1" type="ORF">QBC35DRAFT_548223</name>
</gene>
<protein>
    <submittedName>
        <fullName evidence="1">Uncharacterized protein</fullName>
    </submittedName>
</protein>
<evidence type="ECO:0000313" key="2">
    <source>
        <dbReference type="Proteomes" id="UP001302126"/>
    </source>
</evidence>
<name>A0AAN7AK11_9PEZI</name>
<dbReference type="Proteomes" id="UP001302126">
    <property type="component" value="Unassembled WGS sequence"/>
</dbReference>
<comment type="caution">
    <text evidence="1">The sequence shown here is derived from an EMBL/GenBank/DDBJ whole genome shotgun (WGS) entry which is preliminary data.</text>
</comment>
<accession>A0AAN7AK11</accession>
<sequence>MALQPGDTVCIRGAPNILYKVIAVNGSMLTILVISPQGGEHLEFGSTSIQTIDEYRVEKVEGV</sequence>
<dbReference type="AlphaFoldDB" id="A0AAN7AK11"/>
<evidence type="ECO:0000313" key="1">
    <source>
        <dbReference type="EMBL" id="KAK4188872.1"/>
    </source>
</evidence>
<reference evidence="1" key="2">
    <citation type="submission" date="2023-05" db="EMBL/GenBank/DDBJ databases">
        <authorList>
            <consortium name="Lawrence Berkeley National Laboratory"/>
            <person name="Steindorff A."/>
            <person name="Hensen N."/>
            <person name="Bonometti L."/>
            <person name="Westerberg I."/>
            <person name="Brannstrom I.O."/>
            <person name="Guillou S."/>
            <person name="Cros-Aarteil S."/>
            <person name="Calhoun S."/>
            <person name="Haridas S."/>
            <person name="Kuo A."/>
            <person name="Mondo S."/>
            <person name="Pangilinan J."/>
            <person name="Riley R."/>
            <person name="Labutti K."/>
            <person name="Andreopoulos B."/>
            <person name="Lipzen A."/>
            <person name="Chen C."/>
            <person name="Yanf M."/>
            <person name="Daum C."/>
            <person name="Ng V."/>
            <person name="Clum A."/>
            <person name="Ohm R."/>
            <person name="Martin F."/>
            <person name="Silar P."/>
            <person name="Natvig D."/>
            <person name="Lalanne C."/>
            <person name="Gautier V."/>
            <person name="Ament-Velasquez S.L."/>
            <person name="Kruys A."/>
            <person name="Hutchinson M.I."/>
            <person name="Powell A.J."/>
            <person name="Barry K."/>
            <person name="Miller A.N."/>
            <person name="Grigoriev I.V."/>
            <person name="Debuchy R."/>
            <person name="Gladieux P."/>
            <person name="Thoren M.H."/>
            <person name="Johannesson H."/>
        </authorList>
    </citation>
    <scope>NUCLEOTIDE SEQUENCE</scope>
    <source>
        <strain evidence="1">PSN309</strain>
    </source>
</reference>
<dbReference type="EMBL" id="MU864382">
    <property type="protein sequence ID" value="KAK4188872.1"/>
    <property type="molecule type" value="Genomic_DNA"/>
</dbReference>